<evidence type="ECO:0000256" key="5">
    <source>
        <dbReference type="SAM" id="MobiDB-lite"/>
    </source>
</evidence>
<evidence type="ECO:0000256" key="3">
    <source>
        <dbReference type="ARBA" id="ARBA00022989"/>
    </source>
</evidence>
<evidence type="ECO:0000256" key="6">
    <source>
        <dbReference type="SAM" id="Phobius"/>
    </source>
</evidence>
<dbReference type="GO" id="GO:0005385">
    <property type="term" value="F:zinc ion transmembrane transporter activity"/>
    <property type="evidence" value="ECO:0007669"/>
    <property type="project" value="TreeGrafter"/>
</dbReference>
<evidence type="ECO:0000313" key="7">
    <source>
        <dbReference type="EMBL" id="JAC63502.1"/>
    </source>
</evidence>
<dbReference type="AlphaFoldDB" id="A0A061QS59"/>
<proteinExistence type="predicted"/>
<feature type="transmembrane region" description="Helical" evidence="6">
    <location>
        <begin position="246"/>
        <end position="269"/>
    </location>
</feature>
<protein>
    <submittedName>
        <fullName evidence="7">Zinc transporter, ZIP family</fullName>
    </submittedName>
</protein>
<dbReference type="PANTHER" id="PTHR11040:SF205">
    <property type="entry name" value="ZINC TRANSPORTER ZUPT"/>
    <property type="match status" value="1"/>
</dbReference>
<feature type="transmembrane region" description="Helical" evidence="6">
    <location>
        <begin position="73"/>
        <end position="94"/>
    </location>
</feature>
<comment type="subcellular location">
    <subcellularLocation>
        <location evidence="1">Membrane</location>
        <topology evidence="1">Multi-pass membrane protein</topology>
    </subcellularLocation>
</comment>
<feature type="transmembrane region" description="Helical" evidence="6">
    <location>
        <begin position="217"/>
        <end position="239"/>
    </location>
</feature>
<gene>
    <name evidence="7" type="primary">TC.ZIP</name>
    <name evidence="7" type="ORF">TSPGSL018_20480</name>
</gene>
<evidence type="ECO:0000256" key="1">
    <source>
        <dbReference type="ARBA" id="ARBA00004141"/>
    </source>
</evidence>
<evidence type="ECO:0000256" key="4">
    <source>
        <dbReference type="ARBA" id="ARBA00023136"/>
    </source>
</evidence>
<organism evidence="7">
    <name type="scientific">Tetraselmis sp. GSL018</name>
    <dbReference type="NCBI Taxonomy" id="582737"/>
    <lineage>
        <taxon>Eukaryota</taxon>
        <taxon>Viridiplantae</taxon>
        <taxon>Chlorophyta</taxon>
        <taxon>core chlorophytes</taxon>
        <taxon>Chlorodendrophyceae</taxon>
        <taxon>Chlorodendrales</taxon>
        <taxon>Chlorodendraceae</taxon>
        <taxon>Tetraselmis</taxon>
    </lineage>
</organism>
<feature type="transmembrane region" description="Helical" evidence="6">
    <location>
        <begin position="188"/>
        <end position="211"/>
    </location>
</feature>
<evidence type="ECO:0000256" key="2">
    <source>
        <dbReference type="ARBA" id="ARBA00022692"/>
    </source>
</evidence>
<keyword evidence="3 6" id="KW-1133">Transmembrane helix</keyword>
<dbReference type="InterPro" id="IPR003689">
    <property type="entry name" value="ZIP"/>
</dbReference>
<keyword evidence="4 6" id="KW-0472">Membrane</keyword>
<keyword evidence="2 6" id="KW-0812">Transmembrane</keyword>
<dbReference type="Pfam" id="PF02535">
    <property type="entry name" value="Zip"/>
    <property type="match status" value="1"/>
</dbReference>
<dbReference type="EMBL" id="GBEZ01023379">
    <property type="protein sequence ID" value="JAC63502.1"/>
    <property type="molecule type" value="Transcribed_RNA"/>
</dbReference>
<dbReference type="GO" id="GO:0016020">
    <property type="term" value="C:membrane"/>
    <property type="evidence" value="ECO:0007669"/>
    <property type="project" value="UniProtKB-SubCell"/>
</dbReference>
<feature type="region of interest" description="Disordered" evidence="5">
    <location>
        <begin position="154"/>
        <end position="176"/>
    </location>
</feature>
<feature type="transmembrane region" description="Helical" evidence="6">
    <location>
        <begin position="281"/>
        <end position="299"/>
    </location>
</feature>
<feature type="transmembrane region" description="Helical" evidence="6">
    <location>
        <begin position="43"/>
        <end position="61"/>
    </location>
</feature>
<feature type="transmembrane region" description="Helical" evidence="6">
    <location>
        <begin position="14"/>
        <end position="36"/>
    </location>
</feature>
<sequence>MFSSFDVHVSHADLWALSLSTFAGLSTSIGGVVAVIRRPDEALLAFLLGVAIGVMASLSIVEMFLHNALEHGFLNVSISVFLGSAVFYLANPYFPEFDPSRFSSDQEMSKCAKKFQVNTGAKALESDSEASSTRYQPHLEASNNILGAGSNTVQRGSGLKRQPLSDVEAVPTDDGKPEQVNARELMRLGLLMAVTMTIHNCPEGFAVAFAANTDIGVTLAAAIAIHNIPEGIIVAAPVYAATGNRFLAVGIAIASGLSEPAGALVALLFIRPLLSLNFLNYMIGFVGGVMLAVCVCELWPEARKCNSDWRLAQGCVAGAAVMAWTLHMGV</sequence>
<reference evidence="7" key="1">
    <citation type="submission" date="2014-05" db="EMBL/GenBank/DDBJ databases">
        <title>The transcriptome of the halophilic microalga Tetraselmis sp. GSL018 isolated from the Great Salt Lake, Utah.</title>
        <authorList>
            <person name="Jinkerson R.E."/>
            <person name="D'Adamo S."/>
            <person name="Posewitz M.C."/>
        </authorList>
    </citation>
    <scope>NUCLEOTIDE SEQUENCE</scope>
    <source>
        <strain evidence="7">GSL018</strain>
    </source>
</reference>
<accession>A0A061QS59</accession>
<name>A0A061QS59_9CHLO</name>
<dbReference type="PANTHER" id="PTHR11040">
    <property type="entry name" value="ZINC/IRON TRANSPORTER"/>
    <property type="match status" value="1"/>
</dbReference>